<dbReference type="InterPro" id="IPR017946">
    <property type="entry name" value="PLC-like_Pdiesterase_TIM-brl"/>
</dbReference>
<evidence type="ECO:0000259" key="2">
    <source>
        <dbReference type="PROSITE" id="PS51704"/>
    </source>
</evidence>
<dbReference type="Gene3D" id="3.20.20.190">
    <property type="entry name" value="Phosphatidylinositol (PI) phosphodiesterase"/>
    <property type="match status" value="1"/>
</dbReference>
<dbReference type="PANTHER" id="PTHR46211:SF13">
    <property type="entry name" value="GLYCEROPHOSPHODIESTER PHOSPHODIESTERASE 1-RELATED"/>
    <property type="match status" value="1"/>
</dbReference>
<organism evidence="3 4">
    <name type="scientific">Streptomyces pactum</name>
    <dbReference type="NCBI Taxonomy" id="68249"/>
    <lineage>
        <taxon>Bacteria</taxon>
        <taxon>Bacillati</taxon>
        <taxon>Actinomycetota</taxon>
        <taxon>Actinomycetes</taxon>
        <taxon>Kitasatosporales</taxon>
        <taxon>Streptomycetaceae</taxon>
        <taxon>Streptomyces</taxon>
    </lineage>
</organism>
<comment type="caution">
    <text evidence="3">The sequence shown here is derived from an EMBL/GenBank/DDBJ whole genome shotgun (WGS) entry which is preliminary data.</text>
</comment>
<name>A0ABS0NKY0_9ACTN</name>
<dbReference type="InterPro" id="IPR030395">
    <property type="entry name" value="GP_PDE_dom"/>
</dbReference>
<dbReference type="SUPFAM" id="SSF51695">
    <property type="entry name" value="PLC-like phosphodiesterases"/>
    <property type="match status" value="1"/>
</dbReference>
<keyword evidence="4" id="KW-1185">Reference proteome</keyword>
<dbReference type="EMBL" id="JACYXC010000001">
    <property type="protein sequence ID" value="MBH5335848.1"/>
    <property type="molecule type" value="Genomic_DNA"/>
</dbReference>
<evidence type="ECO:0000256" key="1">
    <source>
        <dbReference type="SAM" id="MobiDB-lite"/>
    </source>
</evidence>
<feature type="compositionally biased region" description="Basic and acidic residues" evidence="1">
    <location>
        <begin position="98"/>
        <end position="110"/>
    </location>
</feature>
<feature type="region of interest" description="Disordered" evidence="1">
    <location>
        <begin position="95"/>
        <end position="147"/>
    </location>
</feature>
<gene>
    <name evidence="3" type="ORF">IHE55_14055</name>
</gene>
<evidence type="ECO:0000313" key="4">
    <source>
        <dbReference type="Proteomes" id="UP000807371"/>
    </source>
</evidence>
<protein>
    <submittedName>
        <fullName evidence="3">Glycerophosphodiester phosphodiesterase</fullName>
    </submittedName>
</protein>
<dbReference type="PANTHER" id="PTHR46211">
    <property type="entry name" value="GLYCEROPHOSPHORYL DIESTER PHOSPHODIESTERASE"/>
    <property type="match status" value="1"/>
</dbReference>
<dbReference type="PROSITE" id="PS51704">
    <property type="entry name" value="GP_PDE"/>
    <property type="match status" value="1"/>
</dbReference>
<dbReference type="RefSeq" id="WP_197989340.1">
    <property type="nucleotide sequence ID" value="NZ_JACYXC010000001.1"/>
</dbReference>
<dbReference type="Proteomes" id="UP000807371">
    <property type="component" value="Unassembled WGS sequence"/>
</dbReference>
<dbReference type="Pfam" id="PF03009">
    <property type="entry name" value="GDPD"/>
    <property type="match status" value="1"/>
</dbReference>
<sequence>MTYPRPDRNGRPGPRDISVIAHRGASEDAPEHTLSAYRRAIEDGADGLECDVRMTADGHLVCVHDRRVNRTSNGRGAVSSLELSDLTALDFGSWKGQATDREAPDREAPAERTGGPRRTGRGPHGPGRPATDPGPAAPGRSADPGDHTSVLTLERLLELVSDAGRRVELAIETKHPTRWAGRVEERLLELLRRFGLDTPPPHEPSPVRVMSFSARSLQRVRAGAPGLPTVFLMQFALPRHREGQLPAGVDIAGPSIRIVRNHPAYVVRWQRAGHAVHVWTVDEPEDVEICARLGVDAIITNRPKHVLSQLGRI</sequence>
<reference evidence="3 4" key="1">
    <citation type="submission" date="2020-09" db="EMBL/GenBank/DDBJ databases">
        <title>Biosynthesis of the nuclear factor of activated T cells inhibitor NFAT-133 and its congeners in Streptomyces pactum.</title>
        <authorList>
            <person name="Zhou W."/>
            <person name="Posri P."/>
            <person name="Abugrain M.E."/>
            <person name="Weisberg A.J."/>
            <person name="Chang J.H."/>
            <person name="Mahmud T."/>
        </authorList>
    </citation>
    <scope>NUCLEOTIDE SEQUENCE [LARGE SCALE GENOMIC DNA]</scope>
    <source>
        <strain evidence="3 4">ATCC 27456</strain>
    </source>
</reference>
<proteinExistence type="predicted"/>
<feature type="domain" description="GP-PDE" evidence="2">
    <location>
        <begin position="17"/>
        <end position="310"/>
    </location>
</feature>
<accession>A0ABS0NKY0</accession>
<evidence type="ECO:0000313" key="3">
    <source>
        <dbReference type="EMBL" id="MBH5335848.1"/>
    </source>
</evidence>